<dbReference type="EMBL" id="BTCM01000002">
    <property type="protein sequence ID" value="GMK55695.1"/>
    <property type="molecule type" value="Genomic_DNA"/>
</dbReference>
<dbReference type="GO" id="GO:0000278">
    <property type="term" value="P:mitotic cell cycle"/>
    <property type="evidence" value="ECO:0007669"/>
    <property type="project" value="TreeGrafter"/>
</dbReference>
<dbReference type="GO" id="GO:0051011">
    <property type="term" value="F:microtubule minus-end binding"/>
    <property type="evidence" value="ECO:0007669"/>
    <property type="project" value="TreeGrafter"/>
</dbReference>
<comment type="caution">
    <text evidence="9">The sequence shown here is derived from an EMBL/GenBank/DDBJ whole genome shotgun (WGS) entry which is preliminary data.</text>
</comment>
<evidence type="ECO:0000313" key="9">
    <source>
        <dbReference type="EMBL" id="GMK55695.1"/>
    </source>
</evidence>
<evidence type="ECO:0000259" key="7">
    <source>
        <dbReference type="Pfam" id="PF04130"/>
    </source>
</evidence>
<comment type="subcellular location">
    <subcellularLocation>
        <location evidence="1">Cytoplasm</location>
        <location evidence="1">Cytoskeleton</location>
    </subcellularLocation>
</comment>
<dbReference type="Gene3D" id="1.20.120.1900">
    <property type="entry name" value="Gamma-tubulin complex, C-terminal domain"/>
    <property type="match status" value="1"/>
</dbReference>
<organism evidence="9 10">
    <name type="scientific">Cutaneotrichosporon spelunceum</name>
    <dbReference type="NCBI Taxonomy" id="1672016"/>
    <lineage>
        <taxon>Eukaryota</taxon>
        <taxon>Fungi</taxon>
        <taxon>Dikarya</taxon>
        <taxon>Basidiomycota</taxon>
        <taxon>Agaricomycotina</taxon>
        <taxon>Tremellomycetes</taxon>
        <taxon>Trichosporonales</taxon>
        <taxon>Trichosporonaceae</taxon>
        <taxon>Cutaneotrichosporon</taxon>
    </lineage>
</organism>
<dbReference type="Pfam" id="PF04130">
    <property type="entry name" value="GCP_C_terminal"/>
    <property type="match status" value="1"/>
</dbReference>
<proteinExistence type="inferred from homology"/>
<name>A0AAD3TRW0_9TREE</name>
<keyword evidence="3" id="KW-0963">Cytoplasm</keyword>
<feature type="domain" description="Gamma tubulin complex component C-terminal" evidence="7">
    <location>
        <begin position="544"/>
        <end position="870"/>
    </location>
</feature>
<dbReference type="PANTHER" id="PTHR19302">
    <property type="entry name" value="GAMMA TUBULIN COMPLEX PROTEIN"/>
    <property type="match status" value="1"/>
</dbReference>
<dbReference type="InterPro" id="IPR007259">
    <property type="entry name" value="GCP"/>
</dbReference>
<sequence length="881" mass="98930">MQSRGSALETLVYSVLPGLSKLPPREQQDRLDELVEYADEIFASRLPSSIPLGANGLPDAVRRILPTSNDTLRFNALWGTVERNRTLSAPSKQLQFLLALSPLNRTSEPTFSASPRRQQTRTDYHGLGTPVLPRAAAPPREPSRPTASPSKPGRSKAELLREWRTERGRRPFPEHLLLRDALYLLQGIDGRYVRFAVAPPPERNPYLTERGREGDGTGFPLGANGVAVPMDLEPQVVGIDIVADEQRDGYIAKPTRNILVQLSELGVLYRQITNFIKEHQATGPSSRSGMVVQSLCHFLHHELSEYHRLLAVLESQMDLTAPDGSTPPESALTLIRLGLWTEDMRLKLRLMDSVVNDTQSAHGGALVSKIHKHTAHGDPLVRRFTDQILEEVSKPFFLTLQRWIISGELHDPFKEFFVQPNPEITSDDVNAHAAGDLGFEEGLDSGGGTSDAHQMWEKRYIFVKAMMPGFINEDFGKKIFSTGRSLNFIRYNCYDSDWVSEQAALSKLEALKYSDLNGLERSIDVAYSKASKHLLEIFYDKYHLMDHLVALKSYLMLGAGDFVDLLMESLSSRLDRPAISLYRHHLTSDLESAIRGSSAQYDPPDVLRRLDARVNEYSRGEIGWDCFALEYRVESPLNAVLDSRAMEGYARLFHHLWRLKRVETALTKGWMHVTAGSRAFEALPSLDGLWHSCRLAQAEMVHFLRNMQAFCQLEVIECSWTALRETTDRRDGDLDALISAHRTYLDRVVRKILLLGVKNDDSLLRLVQEALDQILAFSAASEDLFKWSLGEATRLDRIRGVERGLSADDSRAAEAEGGASHEQLQGIRERISKCSLGFQDTVGSVCKEAAAHADLDVRFLAIRIAFNGHYSMRRGRKKATA</sequence>
<dbReference type="GO" id="GO:0005874">
    <property type="term" value="C:microtubule"/>
    <property type="evidence" value="ECO:0007669"/>
    <property type="project" value="UniProtKB-KW"/>
</dbReference>
<gene>
    <name evidence="9" type="primary">SPC98</name>
    <name evidence="9" type="ORF">CspeluHIS016_0207510</name>
</gene>
<keyword evidence="4" id="KW-0493">Microtubule</keyword>
<evidence type="ECO:0000256" key="5">
    <source>
        <dbReference type="ARBA" id="ARBA00023212"/>
    </source>
</evidence>
<reference evidence="9" key="2">
    <citation type="submission" date="2023-06" db="EMBL/GenBank/DDBJ databases">
        <authorList>
            <person name="Kobayashi Y."/>
            <person name="Kayamori A."/>
            <person name="Aoki K."/>
            <person name="Shiwa Y."/>
            <person name="Fujita N."/>
            <person name="Sugita T."/>
            <person name="Iwasaki W."/>
            <person name="Tanaka N."/>
            <person name="Takashima M."/>
        </authorList>
    </citation>
    <scope>NUCLEOTIDE SEQUENCE</scope>
    <source>
        <strain evidence="9">HIS016</strain>
    </source>
</reference>
<feature type="region of interest" description="Disordered" evidence="6">
    <location>
        <begin position="107"/>
        <end position="158"/>
    </location>
</feature>
<feature type="domain" description="Gamma tubulin complex component protein N-terminal" evidence="8">
    <location>
        <begin position="178"/>
        <end position="541"/>
    </location>
</feature>
<dbReference type="AlphaFoldDB" id="A0AAD3TRW0"/>
<keyword evidence="5" id="KW-0206">Cytoskeleton</keyword>
<evidence type="ECO:0000256" key="1">
    <source>
        <dbReference type="ARBA" id="ARBA00004245"/>
    </source>
</evidence>
<feature type="compositionally biased region" description="Low complexity" evidence="6">
    <location>
        <begin position="133"/>
        <end position="150"/>
    </location>
</feature>
<evidence type="ECO:0000313" key="10">
    <source>
        <dbReference type="Proteomes" id="UP001222932"/>
    </source>
</evidence>
<dbReference type="GO" id="GO:0051225">
    <property type="term" value="P:spindle assembly"/>
    <property type="evidence" value="ECO:0007669"/>
    <property type="project" value="TreeGrafter"/>
</dbReference>
<dbReference type="GO" id="GO:0031122">
    <property type="term" value="P:cytoplasmic microtubule organization"/>
    <property type="evidence" value="ECO:0007669"/>
    <property type="project" value="TreeGrafter"/>
</dbReference>
<dbReference type="InterPro" id="IPR041470">
    <property type="entry name" value="GCP_N"/>
</dbReference>
<dbReference type="Proteomes" id="UP001222932">
    <property type="component" value="Unassembled WGS sequence"/>
</dbReference>
<dbReference type="PANTHER" id="PTHR19302:SF14">
    <property type="entry name" value="GAMMA-TUBULIN COMPLEX COMPONENT 3"/>
    <property type="match status" value="1"/>
</dbReference>
<dbReference type="GO" id="GO:0000922">
    <property type="term" value="C:spindle pole"/>
    <property type="evidence" value="ECO:0007669"/>
    <property type="project" value="InterPro"/>
</dbReference>
<comment type="similarity">
    <text evidence="2">Belongs to the TUBGCP family.</text>
</comment>
<evidence type="ECO:0000256" key="2">
    <source>
        <dbReference type="ARBA" id="ARBA00010337"/>
    </source>
</evidence>
<evidence type="ECO:0000256" key="6">
    <source>
        <dbReference type="SAM" id="MobiDB-lite"/>
    </source>
</evidence>
<accession>A0AAD3TRW0</accession>
<dbReference type="InterPro" id="IPR040457">
    <property type="entry name" value="GCP_C"/>
</dbReference>
<protein>
    <recommendedName>
        <fullName evidence="11">Spindle pole body component</fullName>
    </recommendedName>
</protein>
<dbReference type="InterPro" id="IPR042241">
    <property type="entry name" value="GCP_C_sf"/>
</dbReference>
<dbReference type="GO" id="GO:0000930">
    <property type="term" value="C:gamma-tubulin complex"/>
    <property type="evidence" value="ECO:0007669"/>
    <property type="project" value="UniProtKB-ARBA"/>
</dbReference>
<feature type="compositionally biased region" description="Polar residues" evidence="6">
    <location>
        <begin position="107"/>
        <end position="117"/>
    </location>
</feature>
<evidence type="ECO:0000259" key="8">
    <source>
        <dbReference type="Pfam" id="PF17681"/>
    </source>
</evidence>
<reference evidence="9" key="1">
    <citation type="journal article" date="2023" name="BMC Genomics">
        <title>Chromosome-level genome assemblies of Cutaneotrichosporon spp. (Trichosporonales, Basidiomycota) reveal imbalanced evolution between nucleotide sequences and chromosome synteny.</title>
        <authorList>
            <person name="Kobayashi Y."/>
            <person name="Kayamori A."/>
            <person name="Aoki K."/>
            <person name="Shiwa Y."/>
            <person name="Matsutani M."/>
            <person name="Fujita N."/>
            <person name="Sugita T."/>
            <person name="Iwasaki W."/>
            <person name="Tanaka N."/>
            <person name="Takashima M."/>
        </authorList>
    </citation>
    <scope>NUCLEOTIDE SEQUENCE</scope>
    <source>
        <strain evidence="9">HIS016</strain>
    </source>
</reference>
<evidence type="ECO:0008006" key="11">
    <source>
        <dbReference type="Google" id="ProtNLM"/>
    </source>
</evidence>
<dbReference type="GO" id="GO:0044732">
    <property type="term" value="C:mitotic spindle pole body"/>
    <property type="evidence" value="ECO:0007669"/>
    <property type="project" value="TreeGrafter"/>
</dbReference>
<dbReference type="GO" id="GO:0051321">
    <property type="term" value="P:meiotic cell cycle"/>
    <property type="evidence" value="ECO:0007669"/>
    <property type="project" value="TreeGrafter"/>
</dbReference>
<dbReference type="GO" id="GO:0007020">
    <property type="term" value="P:microtubule nucleation"/>
    <property type="evidence" value="ECO:0007669"/>
    <property type="project" value="InterPro"/>
</dbReference>
<dbReference type="Pfam" id="PF17681">
    <property type="entry name" value="GCP_N_terminal"/>
    <property type="match status" value="1"/>
</dbReference>
<dbReference type="GO" id="GO:0043015">
    <property type="term" value="F:gamma-tubulin binding"/>
    <property type="evidence" value="ECO:0007669"/>
    <property type="project" value="InterPro"/>
</dbReference>
<evidence type="ECO:0000256" key="4">
    <source>
        <dbReference type="ARBA" id="ARBA00022701"/>
    </source>
</evidence>
<evidence type="ECO:0000256" key="3">
    <source>
        <dbReference type="ARBA" id="ARBA00022490"/>
    </source>
</evidence>
<keyword evidence="10" id="KW-1185">Reference proteome</keyword>